<dbReference type="InterPro" id="IPR004785">
    <property type="entry name" value="RpiB"/>
</dbReference>
<gene>
    <name evidence="5" type="primary">rpiB</name>
    <name evidence="5" type="ORF">C5Q98_01640</name>
</gene>
<evidence type="ECO:0000256" key="4">
    <source>
        <dbReference type="PIRSR" id="PIRSR005384-2"/>
    </source>
</evidence>
<dbReference type="KEGG" id="fsa:C5Q98_01640"/>
<dbReference type="Pfam" id="PF02502">
    <property type="entry name" value="LacAB_rpiB"/>
    <property type="match status" value="1"/>
</dbReference>
<dbReference type="NCBIfam" id="NF004051">
    <property type="entry name" value="PRK05571.1"/>
    <property type="match status" value="1"/>
</dbReference>
<evidence type="ECO:0000256" key="1">
    <source>
        <dbReference type="ARBA" id="ARBA00008754"/>
    </source>
</evidence>
<sequence length="149" mass="16024">MNIKSMAIGSDHSGVALKAFISEELEKLGIKVLDCGTNSEASVDYPDIAKATCAKVIDGEADSGILICGTGIGICISANKLKGVRAAQVSDEYSAKMARKHNDANVICLGARTIGPDLAWDIVKAYLQEDYEGGRHNRRLDKIRELEEN</sequence>
<feature type="active site" description="Proton donor" evidence="3">
    <location>
        <position position="101"/>
    </location>
</feature>
<feature type="binding site" evidence="4">
    <location>
        <position position="112"/>
    </location>
    <ligand>
        <name>D-ribulose 5-phosphate</name>
        <dbReference type="ChEBI" id="CHEBI:58121"/>
    </ligand>
</feature>
<dbReference type="GO" id="GO:0005975">
    <property type="term" value="P:carbohydrate metabolic process"/>
    <property type="evidence" value="ECO:0007669"/>
    <property type="project" value="InterPro"/>
</dbReference>
<keyword evidence="6" id="KW-1185">Reference proteome</keyword>
<dbReference type="Gene3D" id="3.40.1400.10">
    <property type="entry name" value="Sugar-phosphate isomerase, RpiB/LacA/LacB"/>
    <property type="match status" value="1"/>
</dbReference>
<dbReference type="NCBIfam" id="TIGR00689">
    <property type="entry name" value="rpiB_lacA_lacB"/>
    <property type="match status" value="1"/>
</dbReference>
<protein>
    <submittedName>
        <fullName evidence="5">Ribose 5-phosphate isomerase B</fullName>
    </submittedName>
</protein>
<feature type="binding site" evidence="4">
    <location>
        <begin position="11"/>
        <end position="12"/>
    </location>
    <ligand>
        <name>D-ribulose 5-phosphate</name>
        <dbReference type="ChEBI" id="CHEBI:58121"/>
    </ligand>
</feature>
<evidence type="ECO:0000256" key="3">
    <source>
        <dbReference type="PIRSR" id="PIRSR005384-1"/>
    </source>
</evidence>
<accession>A0A2S0KLX6</accession>
<name>A0A2S0KLX6_9FIRM</name>
<feature type="binding site" evidence="4">
    <location>
        <begin position="69"/>
        <end position="73"/>
    </location>
    <ligand>
        <name>D-ribulose 5-phosphate</name>
        <dbReference type="ChEBI" id="CHEBI:58121"/>
    </ligand>
</feature>
<feature type="binding site" evidence="4">
    <location>
        <position position="139"/>
    </location>
    <ligand>
        <name>D-ribulose 5-phosphate</name>
        <dbReference type="ChEBI" id="CHEBI:58121"/>
    </ligand>
</feature>
<dbReference type="OrthoDB" id="1778624at2"/>
<dbReference type="SUPFAM" id="SSF89623">
    <property type="entry name" value="Ribose/Galactose isomerase RpiB/AlsB"/>
    <property type="match status" value="1"/>
</dbReference>
<proteinExistence type="inferred from homology"/>
<keyword evidence="2 5" id="KW-0413">Isomerase</keyword>
<feature type="binding site" evidence="4">
    <location>
        <position position="102"/>
    </location>
    <ligand>
        <name>D-ribulose 5-phosphate</name>
        <dbReference type="ChEBI" id="CHEBI:58121"/>
    </ligand>
</feature>
<evidence type="ECO:0000256" key="2">
    <source>
        <dbReference type="ARBA" id="ARBA00023235"/>
    </source>
</evidence>
<organism evidence="5 6">
    <name type="scientific">Fastidiosipila sanguinis</name>
    <dbReference type="NCBI Taxonomy" id="236753"/>
    <lineage>
        <taxon>Bacteria</taxon>
        <taxon>Bacillati</taxon>
        <taxon>Bacillota</taxon>
        <taxon>Clostridia</taxon>
        <taxon>Eubacteriales</taxon>
        <taxon>Oscillospiraceae</taxon>
        <taxon>Fastidiosipila</taxon>
    </lineage>
</organism>
<evidence type="ECO:0000313" key="5">
    <source>
        <dbReference type="EMBL" id="AVM42014.1"/>
    </source>
</evidence>
<comment type="similarity">
    <text evidence="1">Belongs to the LacAB/RpiB family.</text>
</comment>
<dbReference type="GO" id="GO:0016861">
    <property type="term" value="F:intramolecular oxidoreductase activity, interconverting aldoses and ketoses"/>
    <property type="evidence" value="ECO:0007669"/>
    <property type="project" value="UniProtKB-ARBA"/>
</dbReference>
<dbReference type="PIRSF" id="PIRSF005384">
    <property type="entry name" value="RpiB_LacA_B"/>
    <property type="match status" value="1"/>
</dbReference>
<feature type="binding site" evidence="4">
    <location>
        <position position="135"/>
    </location>
    <ligand>
        <name>D-ribulose 5-phosphate</name>
        <dbReference type="ChEBI" id="CHEBI:58121"/>
    </ligand>
</feature>
<dbReference type="AlphaFoldDB" id="A0A2S0KLX6"/>
<dbReference type="NCBIfam" id="TIGR01120">
    <property type="entry name" value="rpiB"/>
    <property type="match status" value="1"/>
</dbReference>
<dbReference type="InterPro" id="IPR003500">
    <property type="entry name" value="RpiB_LacA_LacB"/>
</dbReference>
<reference evidence="6" key="1">
    <citation type="submission" date="2018-02" db="EMBL/GenBank/DDBJ databases">
        <authorList>
            <person name="Holder M.E."/>
            <person name="Ajami N.J."/>
            <person name="Petrosino J.F."/>
        </authorList>
    </citation>
    <scope>NUCLEOTIDE SEQUENCE [LARGE SCALE GENOMIC DNA]</scope>
    <source>
        <strain evidence="6">CCUG 47711</strain>
    </source>
</reference>
<dbReference type="PANTHER" id="PTHR43732">
    <property type="entry name" value="RIBOSE 5-PHOSPHATE ISOMERASE-RELATED"/>
    <property type="match status" value="1"/>
</dbReference>
<dbReference type="InterPro" id="IPR036569">
    <property type="entry name" value="RpiB_LacA_LacB_sf"/>
</dbReference>
<evidence type="ECO:0000313" key="6">
    <source>
        <dbReference type="Proteomes" id="UP000237947"/>
    </source>
</evidence>
<dbReference type="PANTHER" id="PTHR43732:SF1">
    <property type="entry name" value="RIBOSE 5-PHOSPHATE ISOMERASE"/>
    <property type="match status" value="1"/>
</dbReference>
<dbReference type="EMBL" id="CP027226">
    <property type="protein sequence ID" value="AVM42014.1"/>
    <property type="molecule type" value="Genomic_DNA"/>
</dbReference>
<dbReference type="RefSeq" id="WP_106012000.1">
    <property type="nucleotide sequence ID" value="NZ_CP027226.1"/>
</dbReference>
<dbReference type="Proteomes" id="UP000237947">
    <property type="component" value="Chromosome"/>
</dbReference>
<feature type="active site" description="Proton acceptor" evidence="3">
    <location>
        <position position="68"/>
    </location>
</feature>
<dbReference type="InterPro" id="IPR051812">
    <property type="entry name" value="SPI_LacAB/RpiB"/>
</dbReference>